<dbReference type="InterPro" id="IPR035952">
    <property type="entry name" value="Rhomboid-like_sf"/>
</dbReference>
<evidence type="ECO:0000256" key="6">
    <source>
        <dbReference type="ARBA" id="ARBA00023136"/>
    </source>
</evidence>
<dbReference type="SUPFAM" id="SSF144091">
    <property type="entry name" value="Rhomboid-like"/>
    <property type="match status" value="1"/>
</dbReference>
<dbReference type="RefSeq" id="WP_112769587.1">
    <property type="nucleotide sequence ID" value="NZ_CP063191.1"/>
</dbReference>
<feature type="transmembrane region" description="Helical" evidence="7">
    <location>
        <begin position="161"/>
        <end position="178"/>
    </location>
</feature>
<proteinExistence type="inferred from homology"/>
<evidence type="ECO:0000313" key="9">
    <source>
        <dbReference type="EMBL" id="RAV33936.1"/>
    </source>
</evidence>
<name>A0A364VBJ6_9CORY</name>
<evidence type="ECO:0000256" key="4">
    <source>
        <dbReference type="ARBA" id="ARBA00022801"/>
    </source>
</evidence>
<keyword evidence="6 7" id="KW-0472">Membrane</keyword>
<comment type="similarity">
    <text evidence="2">Belongs to the peptidase S54 family.</text>
</comment>
<keyword evidence="5 7" id="KW-1133">Transmembrane helix</keyword>
<dbReference type="GO" id="GO:0004252">
    <property type="term" value="F:serine-type endopeptidase activity"/>
    <property type="evidence" value="ECO:0007669"/>
    <property type="project" value="InterPro"/>
</dbReference>
<evidence type="ECO:0000256" key="3">
    <source>
        <dbReference type="ARBA" id="ARBA00022692"/>
    </source>
</evidence>
<evidence type="ECO:0000256" key="7">
    <source>
        <dbReference type="SAM" id="Phobius"/>
    </source>
</evidence>
<keyword evidence="4" id="KW-0378">Hydrolase</keyword>
<dbReference type="OrthoDB" id="9807874at2"/>
<evidence type="ECO:0000313" key="10">
    <source>
        <dbReference type="Proteomes" id="UP000251047"/>
    </source>
</evidence>
<evidence type="ECO:0000256" key="1">
    <source>
        <dbReference type="ARBA" id="ARBA00004141"/>
    </source>
</evidence>
<reference evidence="9 10" key="1">
    <citation type="journal article" date="2018" name="Syst. Appl. Microbiol.">
        <title>Corynebacterium heidelbergense sp. nov., isolated from the preen glands of Egyptian geese (Alopochen aegyptiacus).</title>
        <authorList>
            <person name="Braun M.S."/>
            <person name="Wang E."/>
            <person name="Zimmermann S."/>
            <person name="Wink M."/>
        </authorList>
    </citation>
    <scope>NUCLEOTIDE SEQUENCE [LARGE SCALE GENOMIC DNA]</scope>
    <source>
        <strain evidence="9 10">DSM 104638</strain>
    </source>
</reference>
<comment type="caution">
    <text evidence="9">The sequence shown here is derived from an EMBL/GenBank/DDBJ whole genome shotgun (WGS) entry which is preliminary data.</text>
</comment>
<sequence length="242" mass="25226">MSAYQPFPRRLKWSDAPLTGGVIAVSCGVYLLMAVQAAQREGLSAAITDPLQDPQNLGWKLMLMGGYIKAYDEGWRVLTAAVVHLNLTHLVLNCIFLALFGRPLERNLGSAVMAGLALTSAAGGAGASLLMHPEAPMGGASTIAYGMMALLLGLQWTHRDQLGATLVLVVLNFGFTLTTPGISLWGHVGGFVAGLAVFAVVRSAGNRRHQAARRCLALGVVSVLAAGAYGVFGLGATSIPLS</sequence>
<dbReference type="Pfam" id="PF01694">
    <property type="entry name" value="Rhomboid"/>
    <property type="match status" value="1"/>
</dbReference>
<evidence type="ECO:0000256" key="2">
    <source>
        <dbReference type="ARBA" id="ARBA00009045"/>
    </source>
</evidence>
<dbReference type="GO" id="GO:0016020">
    <property type="term" value="C:membrane"/>
    <property type="evidence" value="ECO:0007669"/>
    <property type="project" value="UniProtKB-SubCell"/>
</dbReference>
<dbReference type="PANTHER" id="PTHR43731:SF14">
    <property type="entry name" value="PRESENILIN-ASSOCIATED RHOMBOID-LIKE PROTEIN, MITOCHONDRIAL"/>
    <property type="match status" value="1"/>
</dbReference>
<feature type="transmembrane region" description="Helical" evidence="7">
    <location>
        <begin position="112"/>
        <end position="131"/>
    </location>
</feature>
<evidence type="ECO:0000259" key="8">
    <source>
        <dbReference type="Pfam" id="PF01694"/>
    </source>
</evidence>
<dbReference type="InterPro" id="IPR050925">
    <property type="entry name" value="Rhomboid_protease_S54"/>
</dbReference>
<dbReference type="InterPro" id="IPR022764">
    <property type="entry name" value="Peptidase_S54_rhomboid_dom"/>
</dbReference>
<accession>A0A364VBJ6</accession>
<evidence type="ECO:0000256" key="5">
    <source>
        <dbReference type="ARBA" id="ARBA00022989"/>
    </source>
</evidence>
<feature type="transmembrane region" description="Helical" evidence="7">
    <location>
        <begin position="137"/>
        <end position="154"/>
    </location>
</feature>
<organism evidence="9 10">
    <name type="scientific">Corynebacterium heidelbergense</name>
    <dbReference type="NCBI Taxonomy" id="2055947"/>
    <lineage>
        <taxon>Bacteria</taxon>
        <taxon>Bacillati</taxon>
        <taxon>Actinomycetota</taxon>
        <taxon>Actinomycetes</taxon>
        <taxon>Mycobacteriales</taxon>
        <taxon>Corynebacteriaceae</taxon>
        <taxon>Corynebacterium</taxon>
    </lineage>
</organism>
<dbReference type="PANTHER" id="PTHR43731">
    <property type="entry name" value="RHOMBOID PROTEASE"/>
    <property type="match status" value="1"/>
</dbReference>
<feature type="transmembrane region" description="Helical" evidence="7">
    <location>
        <begin position="77"/>
        <end position="100"/>
    </location>
</feature>
<feature type="transmembrane region" description="Helical" evidence="7">
    <location>
        <begin position="16"/>
        <end position="35"/>
    </location>
</feature>
<keyword evidence="9" id="KW-0645">Protease</keyword>
<protein>
    <submittedName>
        <fullName evidence="9">Rhomboid family intramembrane serine protease</fullName>
    </submittedName>
</protein>
<keyword evidence="3 7" id="KW-0812">Transmembrane</keyword>
<dbReference type="Gene3D" id="1.20.1540.10">
    <property type="entry name" value="Rhomboid-like"/>
    <property type="match status" value="1"/>
</dbReference>
<dbReference type="EMBL" id="PHQP01000037">
    <property type="protein sequence ID" value="RAV33936.1"/>
    <property type="molecule type" value="Genomic_DNA"/>
</dbReference>
<dbReference type="GO" id="GO:0006508">
    <property type="term" value="P:proteolysis"/>
    <property type="evidence" value="ECO:0007669"/>
    <property type="project" value="UniProtKB-KW"/>
</dbReference>
<feature type="domain" description="Peptidase S54 rhomboid" evidence="8">
    <location>
        <begin position="73"/>
        <end position="201"/>
    </location>
</feature>
<dbReference type="AlphaFoldDB" id="A0A364VBJ6"/>
<dbReference type="Proteomes" id="UP000251047">
    <property type="component" value="Unassembled WGS sequence"/>
</dbReference>
<comment type="subcellular location">
    <subcellularLocation>
        <location evidence="1">Membrane</location>
        <topology evidence="1">Multi-pass membrane protein</topology>
    </subcellularLocation>
</comment>
<feature type="transmembrane region" description="Helical" evidence="7">
    <location>
        <begin position="216"/>
        <end position="239"/>
    </location>
</feature>
<feature type="transmembrane region" description="Helical" evidence="7">
    <location>
        <begin position="184"/>
        <end position="204"/>
    </location>
</feature>
<gene>
    <name evidence="9" type="ORF">CWC39_05930</name>
</gene>